<dbReference type="RefSeq" id="WP_257702199.1">
    <property type="nucleotide sequence ID" value="NZ_CP102451.1"/>
</dbReference>
<evidence type="ECO:0000313" key="2">
    <source>
        <dbReference type="EMBL" id="UUV98695.1"/>
    </source>
</evidence>
<keyword evidence="1" id="KW-1133">Transmembrane helix</keyword>
<dbReference type="InterPro" id="IPR038690">
    <property type="entry name" value="NusG_2_sf"/>
</dbReference>
<evidence type="ECO:0000256" key="1">
    <source>
        <dbReference type="SAM" id="Phobius"/>
    </source>
</evidence>
<dbReference type="Proteomes" id="UP001058273">
    <property type="component" value="Chromosome"/>
</dbReference>
<evidence type="ECO:0000313" key="3">
    <source>
        <dbReference type="Proteomes" id="UP001058273"/>
    </source>
</evidence>
<name>A0ABY5NYI0_9ENTE</name>
<keyword evidence="3" id="KW-1185">Reference proteome</keyword>
<proteinExistence type="predicted"/>
<organism evidence="2 3">
    <name type="scientific">Vagococcus luciliae</name>
    <dbReference type="NCBI Taxonomy" id="2920380"/>
    <lineage>
        <taxon>Bacteria</taxon>
        <taxon>Bacillati</taxon>
        <taxon>Bacillota</taxon>
        <taxon>Bacilli</taxon>
        <taxon>Lactobacillales</taxon>
        <taxon>Enterococcaceae</taxon>
        <taxon>Vagococcus</taxon>
    </lineage>
</organism>
<evidence type="ECO:0008006" key="4">
    <source>
        <dbReference type="Google" id="ProtNLM"/>
    </source>
</evidence>
<reference evidence="2" key="2">
    <citation type="submission" date="2022-08" db="EMBL/GenBank/DDBJ databases">
        <authorList>
            <person name="Poehlein A."/>
            <person name="Guzman J."/>
            <person name="Daniel R."/>
            <person name="Vilcinskas A."/>
        </authorList>
    </citation>
    <scope>NUCLEOTIDE SEQUENCE</scope>
    <source>
        <strain evidence="2">G314FT</strain>
    </source>
</reference>
<gene>
    <name evidence="2" type="ORF">G314FT_08490</name>
</gene>
<keyword evidence="1" id="KW-0472">Membrane</keyword>
<keyword evidence="1" id="KW-0812">Transmembrane</keyword>
<accession>A0ABY5NYI0</accession>
<dbReference type="EMBL" id="CP102451">
    <property type="protein sequence ID" value="UUV98695.1"/>
    <property type="molecule type" value="Genomic_DNA"/>
</dbReference>
<protein>
    <recommendedName>
        <fullName evidence="4">NusG domain-containing protein</fullName>
    </recommendedName>
</protein>
<sequence>MKLWHELKKQWRYMDGVVIICLIMLSFVPYVVFGMSQAKEKDNDNGTIAIITINGKEVDRFDLNENTKHFEKTYYPGGDKYNIVEVDGTRIRVKEDNSPDQIAVMTSWISRVGQTSICLPHKLVIEIKAKNPENDEDDMIMTY</sequence>
<reference evidence="2" key="1">
    <citation type="submission" date="2022-08" db="EMBL/GenBank/DDBJ databases">
        <title>Genome sequence of Vagococcus luciliae DSM 112651.</title>
        <authorList>
            <person name="Juan G."/>
            <person name="Anja P."/>
            <person name="Rolf D."/>
            <person name="Kampfer P."/>
            <person name="Vilcinskas A."/>
        </authorList>
    </citation>
    <scope>NUCLEOTIDE SEQUENCE</scope>
    <source>
        <strain evidence="2">G314FT</strain>
    </source>
</reference>
<dbReference type="Gene3D" id="2.60.320.10">
    <property type="entry name" value="N-utilization substance G protein NusG, insert domain"/>
    <property type="match status" value="1"/>
</dbReference>
<dbReference type="Pfam" id="PF07009">
    <property type="entry name" value="NusG_II"/>
    <property type="match status" value="1"/>
</dbReference>
<feature type="transmembrane region" description="Helical" evidence="1">
    <location>
        <begin position="12"/>
        <end position="33"/>
    </location>
</feature>
<dbReference type="CDD" id="cd09911">
    <property type="entry name" value="Lin0431_like"/>
    <property type="match status" value="1"/>
</dbReference>